<dbReference type="KEGG" id="psco:LY89DRAFT_769569"/>
<dbReference type="EMBL" id="KQ947448">
    <property type="protein sequence ID" value="KUJ06307.1"/>
    <property type="molecule type" value="Genomic_DNA"/>
</dbReference>
<dbReference type="GeneID" id="28831548"/>
<dbReference type="GO" id="GO:0016740">
    <property type="term" value="F:transferase activity"/>
    <property type="evidence" value="ECO:0007669"/>
    <property type="project" value="UniProtKB-KW"/>
</dbReference>
<dbReference type="InParanoid" id="A0A132B3R0"/>
<dbReference type="AlphaFoldDB" id="A0A132B3R0"/>
<gene>
    <name evidence="1" type="ORF">LY89DRAFT_769569</name>
</gene>
<dbReference type="InterPro" id="IPR021047">
    <property type="entry name" value="Mannosyltransferase_CMT1"/>
</dbReference>
<keyword evidence="2" id="KW-1185">Reference proteome</keyword>
<proteinExistence type="predicted"/>
<reference evidence="1 2" key="1">
    <citation type="submission" date="2015-10" db="EMBL/GenBank/DDBJ databases">
        <title>Full genome of DAOMC 229536 Phialocephala scopiformis, a fungal endophyte of spruce producing the potent anti-insectan compound rugulosin.</title>
        <authorList>
            <consortium name="DOE Joint Genome Institute"/>
            <person name="Walker A.K."/>
            <person name="Frasz S.L."/>
            <person name="Seifert K.A."/>
            <person name="Miller J.D."/>
            <person name="Mondo S.J."/>
            <person name="Labutti K."/>
            <person name="Lipzen A."/>
            <person name="Dockter R."/>
            <person name="Kennedy M."/>
            <person name="Grigoriev I.V."/>
            <person name="Spatafora J.W."/>
        </authorList>
    </citation>
    <scope>NUCLEOTIDE SEQUENCE [LARGE SCALE GENOMIC DNA]</scope>
    <source>
        <strain evidence="1 2">CBS 120377</strain>
    </source>
</reference>
<protein>
    <submittedName>
        <fullName evidence="1">Glycosyltransferase family 69 protein</fullName>
    </submittedName>
</protein>
<name>A0A132B3R0_MOLSC</name>
<dbReference type="PANTHER" id="PTHR34144">
    <property type="entry name" value="CHROMOSOME 8, WHOLE GENOME SHOTGUN SEQUENCE"/>
    <property type="match status" value="1"/>
</dbReference>
<sequence>MLTGPWPPRKRLVAAAVAITTIVAFATVSNLQYRSSEWVVNLHLPSYKDSNATEQETVANTTLLKVLAPSYIKAILDPKNKKFDRLQCPVPTPKRYEYLQVDNRIAKTGDGKTKYFFALNLRQCIGILPRLMGSIVETVRFLGPENCALSIVEGNSDDGTFEILEALRKDMRSLGLEFHLQTSDMNPQNGDRIEALASLRNLALEPLFNNPSQYSPDSAVIFINDVAICMEDILELVHQRVFQKADMTCAMDWSDIDPAPIFYDIWVARAINGDTFWEIPPDGGWRFASNLFWNHPVSRQRYDEHKAFQVFACWNGAVVFTAKPLIQNNIRFRRSKPDECYSGEPRLFCKDLWIEGYLKIAVVPSVNLEYSDRSAKKAKMLHGYVTDTVKREDVNDESLKIVWDDKPPEQVKCMASFEDQSWVPWNQGFESNG</sequence>
<dbReference type="OrthoDB" id="262547at2759"/>
<dbReference type="RefSeq" id="XP_018060662.1">
    <property type="nucleotide sequence ID" value="XM_018221822.1"/>
</dbReference>
<dbReference type="Proteomes" id="UP000070700">
    <property type="component" value="Unassembled WGS sequence"/>
</dbReference>
<accession>A0A132B3R0</accession>
<evidence type="ECO:0000313" key="2">
    <source>
        <dbReference type="Proteomes" id="UP000070700"/>
    </source>
</evidence>
<keyword evidence="1" id="KW-0808">Transferase</keyword>
<dbReference type="PANTHER" id="PTHR34144:SF5">
    <property type="entry name" value="ALPHA-1,3-MANNOSYLTRANSFERASE CMT1"/>
    <property type="match status" value="1"/>
</dbReference>
<dbReference type="Pfam" id="PF11735">
    <property type="entry name" value="CAP59_mtransfer"/>
    <property type="match status" value="1"/>
</dbReference>
<organism evidence="1 2">
    <name type="scientific">Mollisia scopiformis</name>
    <name type="common">Conifer needle endophyte fungus</name>
    <name type="synonym">Phialocephala scopiformis</name>
    <dbReference type="NCBI Taxonomy" id="149040"/>
    <lineage>
        <taxon>Eukaryota</taxon>
        <taxon>Fungi</taxon>
        <taxon>Dikarya</taxon>
        <taxon>Ascomycota</taxon>
        <taxon>Pezizomycotina</taxon>
        <taxon>Leotiomycetes</taxon>
        <taxon>Helotiales</taxon>
        <taxon>Mollisiaceae</taxon>
        <taxon>Mollisia</taxon>
    </lineage>
</organism>
<evidence type="ECO:0000313" key="1">
    <source>
        <dbReference type="EMBL" id="KUJ06307.1"/>
    </source>
</evidence>